<gene>
    <name evidence="1" type="ORF">MUN82_03990</name>
</gene>
<dbReference type="Proteomes" id="UP000829925">
    <property type="component" value="Chromosome"/>
</dbReference>
<evidence type="ECO:0000313" key="1">
    <source>
        <dbReference type="EMBL" id="UOR06260.1"/>
    </source>
</evidence>
<keyword evidence="2" id="KW-1185">Reference proteome</keyword>
<evidence type="ECO:0000313" key="2">
    <source>
        <dbReference type="Proteomes" id="UP000829925"/>
    </source>
</evidence>
<dbReference type="KEGG" id="haei:MUN82_03990"/>
<dbReference type="RefSeq" id="WP_245095191.1">
    <property type="nucleotide sequence ID" value="NZ_CP095053.1"/>
</dbReference>
<protein>
    <submittedName>
        <fullName evidence="1">Uncharacterized protein</fullName>
    </submittedName>
</protein>
<name>A0A8T9T144_9BACT</name>
<sequence length="66" mass="7127">MKTPQQYIDQVMGNVPSGLLTNAAAQAAIAQAQADLHAYYRQLMRAVRNSRPSSTRGLALPNEEAA</sequence>
<dbReference type="AlphaFoldDB" id="A0A8T9T144"/>
<accession>A0A8T9T144</accession>
<dbReference type="EMBL" id="CP095053">
    <property type="protein sequence ID" value="UOR06260.1"/>
    <property type="molecule type" value="Genomic_DNA"/>
</dbReference>
<organism evidence="1 2">
    <name type="scientific">Hymenobacter aerilatus</name>
    <dbReference type="NCBI Taxonomy" id="2932251"/>
    <lineage>
        <taxon>Bacteria</taxon>
        <taxon>Pseudomonadati</taxon>
        <taxon>Bacteroidota</taxon>
        <taxon>Cytophagia</taxon>
        <taxon>Cytophagales</taxon>
        <taxon>Hymenobacteraceae</taxon>
        <taxon>Hymenobacter</taxon>
    </lineage>
</organism>
<proteinExistence type="predicted"/>
<reference evidence="1 2" key="1">
    <citation type="submission" date="2022-04" db="EMBL/GenBank/DDBJ databases">
        <title>Hymenobacter sp. isolated from the air.</title>
        <authorList>
            <person name="Won M."/>
            <person name="Lee C.-M."/>
            <person name="Woen H.-Y."/>
            <person name="Kwon S.-W."/>
        </authorList>
    </citation>
    <scope>NUCLEOTIDE SEQUENCE [LARGE SCALE GENOMIC DNA]</scope>
    <source>
        <strain evidence="2">5413 J-13</strain>
    </source>
</reference>